<reference evidence="4" key="1">
    <citation type="submission" date="2015-07" db="EMBL/GenBank/DDBJ databases">
        <title>Draft genome sequence of Acetobacterium bakii DSM 8293, a potential psychrophilic chemical producer through syngas fermentation.</title>
        <authorList>
            <person name="Song Y."/>
            <person name="Hwang S."/>
            <person name="Cho B.-K."/>
        </authorList>
    </citation>
    <scope>NUCLEOTIDE SEQUENCE [LARGE SCALE GENOMIC DNA]</scope>
    <source>
        <strain evidence="4">DSM 8239</strain>
    </source>
</reference>
<dbReference type="PANTHER" id="PTHR35604">
    <property type="entry name" value="TRANSPOSASE INSH FOR INSERTION SEQUENCE ELEMENT IS5A-RELATED"/>
    <property type="match status" value="1"/>
</dbReference>
<dbReference type="AlphaFoldDB" id="A0A0L6U2L6"/>
<dbReference type="PANTHER" id="PTHR35604:SF2">
    <property type="entry name" value="TRANSPOSASE INSH FOR INSERTION SEQUENCE ELEMENT IS5A-RELATED"/>
    <property type="match status" value="1"/>
</dbReference>
<feature type="region of interest" description="Disordered" evidence="1">
    <location>
        <begin position="176"/>
        <end position="201"/>
    </location>
</feature>
<feature type="domain" description="Transposase InsH N-terminal" evidence="2">
    <location>
        <begin position="3"/>
        <end position="69"/>
    </location>
</feature>
<organism evidence="3 4">
    <name type="scientific">Acetobacterium bakii</name>
    <dbReference type="NCBI Taxonomy" id="52689"/>
    <lineage>
        <taxon>Bacteria</taxon>
        <taxon>Bacillati</taxon>
        <taxon>Bacillota</taxon>
        <taxon>Clostridia</taxon>
        <taxon>Eubacteriales</taxon>
        <taxon>Eubacteriaceae</taxon>
        <taxon>Acetobacterium</taxon>
    </lineage>
</organism>
<dbReference type="STRING" id="52689.AKG39_05405"/>
<proteinExistence type="predicted"/>
<evidence type="ECO:0000259" key="2">
    <source>
        <dbReference type="Pfam" id="PF05598"/>
    </source>
</evidence>
<evidence type="ECO:0000313" key="3">
    <source>
        <dbReference type="EMBL" id="KNZ42592.1"/>
    </source>
</evidence>
<evidence type="ECO:0000256" key="1">
    <source>
        <dbReference type="SAM" id="MobiDB-lite"/>
    </source>
</evidence>
<gene>
    <name evidence="3" type="ORF">AKG39_05405</name>
</gene>
<sequence length="201" mass="22724">MKDTYCENFDRPAKEPELMCKLLFLQHIYNLSDEKVIVDASFNRTYLYFLDINPEDTWPERSLLSKFRKLKLGEQLLDEIIIEIVRQCVTKGILNNNSVSIDGTLIEELLKDTLTFPSAVQPIVLMKVNIPTTKIPISGSVVREMKPSAGSTSSESEKMQKVAYRKAIGTTLRKKPVGPVQNTMTAPKKQCKKHSIPGSIH</sequence>
<dbReference type="Pfam" id="PF05598">
    <property type="entry name" value="DUF772"/>
    <property type="match status" value="1"/>
</dbReference>
<dbReference type="PATRIC" id="fig|52689.4.peg.165"/>
<accession>A0A0L6U2L6</accession>
<name>A0A0L6U2L6_9FIRM</name>
<evidence type="ECO:0000313" key="4">
    <source>
        <dbReference type="Proteomes" id="UP000036873"/>
    </source>
</evidence>
<dbReference type="InterPro" id="IPR008490">
    <property type="entry name" value="Transposase_InsH_N"/>
</dbReference>
<dbReference type="OrthoDB" id="9789070at2"/>
<dbReference type="Proteomes" id="UP000036873">
    <property type="component" value="Unassembled WGS sequence"/>
</dbReference>
<keyword evidence="4" id="KW-1185">Reference proteome</keyword>
<comment type="caution">
    <text evidence="3">The sequence shown here is derived from an EMBL/GenBank/DDBJ whole genome shotgun (WGS) entry which is preliminary data.</text>
</comment>
<protein>
    <recommendedName>
        <fullName evidence="2">Transposase InsH N-terminal domain-containing protein</fullName>
    </recommendedName>
</protein>
<dbReference type="EMBL" id="LGYO01000011">
    <property type="protein sequence ID" value="KNZ42592.1"/>
    <property type="molecule type" value="Genomic_DNA"/>
</dbReference>